<comment type="caution">
    <text evidence="1">The sequence shown here is derived from an EMBL/GenBank/DDBJ whole genome shotgun (WGS) entry which is preliminary data.</text>
</comment>
<proteinExistence type="predicted"/>
<name>A0A4Y2BB07_ARAVE</name>
<evidence type="ECO:0000313" key="2">
    <source>
        <dbReference type="Proteomes" id="UP000499080"/>
    </source>
</evidence>
<gene>
    <name evidence="1" type="ORF">AVEN_255130_1</name>
</gene>
<dbReference type="EMBL" id="BGPR01000063">
    <property type="protein sequence ID" value="GBL88957.1"/>
    <property type="molecule type" value="Genomic_DNA"/>
</dbReference>
<accession>A0A4Y2BB07</accession>
<evidence type="ECO:0000313" key="1">
    <source>
        <dbReference type="EMBL" id="GBL88957.1"/>
    </source>
</evidence>
<dbReference type="Proteomes" id="UP000499080">
    <property type="component" value="Unassembled WGS sequence"/>
</dbReference>
<dbReference type="AlphaFoldDB" id="A0A4Y2BB07"/>
<reference evidence="1 2" key="1">
    <citation type="journal article" date="2019" name="Sci. Rep.">
        <title>Orb-weaving spider Araneus ventricosus genome elucidates the spidroin gene catalogue.</title>
        <authorList>
            <person name="Kono N."/>
            <person name="Nakamura H."/>
            <person name="Ohtoshi R."/>
            <person name="Moran D.A.P."/>
            <person name="Shinohara A."/>
            <person name="Yoshida Y."/>
            <person name="Fujiwara M."/>
            <person name="Mori M."/>
            <person name="Tomita M."/>
            <person name="Arakawa K."/>
        </authorList>
    </citation>
    <scope>NUCLEOTIDE SEQUENCE [LARGE SCALE GENOMIC DNA]</scope>
</reference>
<organism evidence="1 2">
    <name type="scientific">Araneus ventricosus</name>
    <name type="common">Orbweaver spider</name>
    <name type="synonym">Epeira ventricosa</name>
    <dbReference type="NCBI Taxonomy" id="182803"/>
    <lineage>
        <taxon>Eukaryota</taxon>
        <taxon>Metazoa</taxon>
        <taxon>Ecdysozoa</taxon>
        <taxon>Arthropoda</taxon>
        <taxon>Chelicerata</taxon>
        <taxon>Arachnida</taxon>
        <taxon>Araneae</taxon>
        <taxon>Araneomorphae</taxon>
        <taxon>Entelegynae</taxon>
        <taxon>Araneoidea</taxon>
        <taxon>Araneidae</taxon>
        <taxon>Araneus</taxon>
    </lineage>
</organism>
<protein>
    <submittedName>
        <fullName evidence="1">Uncharacterized protein</fullName>
    </submittedName>
</protein>
<sequence>MVPRKRHPQSSTPIEVNKLSDTQLLLKSEAKQNLLQSAYVWGPRIPTQQTENIPDSESTSSSQRLADASKFNVTNYYTSNFFTNSARTSRENLDNSHHYMEVKSSDTKLPPNLTTNNRQGLIQISKKSKIFPQEPARTDNQMHTDSEFYRTQQAEKAVEICLKIERIRAEEIPAWKI</sequence>
<keyword evidence="2" id="KW-1185">Reference proteome</keyword>